<evidence type="ECO:0000313" key="1">
    <source>
        <dbReference type="EMBL" id="KAJ8676986.1"/>
    </source>
</evidence>
<name>A0ACC2P0N9_9HYME</name>
<sequence>MIVTILKHHFTETWALFMFIHQFISSETVPFLIFNRRNCLRPACLFSHTIVSDCVSPGRAEALVKYYFEKLRKKYEESDLQDIVRAIVEEIHGAGYNLGYRSLHEKLKTVYHLNVKRDTVYLILSIADPEGISDRRARRLRRRQFNSRGPNFVWSFDGYDKIKVFGFPIHGCIDGYSRKILWLVAATTNNDPRVTAHRYLKTVKKLRCVPTMGRSDCGGENTLIGSLQICLRSKHDDRLAGPKSYYAGTSTKNQRIESFWGHLRKHSMDYWIQFFKCMEERGLFDGSEMHKKCMQFCFGHLIQKDLDESRLLWNKHLIRKQSSRGVIHGRPFTLYHLPEKYGSKDYRKPVGPDVVDRLLRKYTKEPQLYDPLIAEVAHTLIPDLTIPVDTEDPCSCTKSSCI</sequence>
<organism evidence="1 2">
    <name type="scientific">Eretmocerus hayati</name>
    <dbReference type="NCBI Taxonomy" id="131215"/>
    <lineage>
        <taxon>Eukaryota</taxon>
        <taxon>Metazoa</taxon>
        <taxon>Ecdysozoa</taxon>
        <taxon>Arthropoda</taxon>
        <taxon>Hexapoda</taxon>
        <taxon>Insecta</taxon>
        <taxon>Pterygota</taxon>
        <taxon>Neoptera</taxon>
        <taxon>Endopterygota</taxon>
        <taxon>Hymenoptera</taxon>
        <taxon>Apocrita</taxon>
        <taxon>Proctotrupomorpha</taxon>
        <taxon>Chalcidoidea</taxon>
        <taxon>Aphelinidae</taxon>
        <taxon>Aphelininae</taxon>
        <taxon>Eretmocerus</taxon>
    </lineage>
</organism>
<evidence type="ECO:0000313" key="2">
    <source>
        <dbReference type="Proteomes" id="UP001239111"/>
    </source>
</evidence>
<dbReference type="EMBL" id="CM056742">
    <property type="protein sequence ID" value="KAJ8676986.1"/>
    <property type="molecule type" value="Genomic_DNA"/>
</dbReference>
<gene>
    <name evidence="1" type="ORF">QAD02_012773</name>
</gene>
<reference evidence="1" key="1">
    <citation type="submission" date="2023-04" db="EMBL/GenBank/DDBJ databases">
        <title>A chromosome-level genome assembly of the parasitoid wasp Eretmocerus hayati.</title>
        <authorList>
            <person name="Zhong Y."/>
            <person name="Liu S."/>
            <person name="Liu Y."/>
        </authorList>
    </citation>
    <scope>NUCLEOTIDE SEQUENCE</scope>
    <source>
        <strain evidence="1">ZJU_SS_LIU_2023</strain>
    </source>
</reference>
<protein>
    <submittedName>
        <fullName evidence="1">Uncharacterized protein</fullName>
    </submittedName>
</protein>
<dbReference type="Proteomes" id="UP001239111">
    <property type="component" value="Chromosome 2"/>
</dbReference>
<accession>A0ACC2P0N9</accession>
<keyword evidence="2" id="KW-1185">Reference proteome</keyword>
<comment type="caution">
    <text evidence="1">The sequence shown here is derived from an EMBL/GenBank/DDBJ whole genome shotgun (WGS) entry which is preliminary data.</text>
</comment>
<proteinExistence type="predicted"/>